<feature type="domain" description="PA" evidence="3">
    <location>
        <begin position="66"/>
        <end position="161"/>
    </location>
</feature>
<evidence type="ECO:0000313" key="5">
    <source>
        <dbReference type="Proteomes" id="UP000444721"/>
    </source>
</evidence>
<dbReference type="OrthoDB" id="206201at2759"/>
<dbReference type="RefSeq" id="XP_044562502.1">
    <property type="nucleotide sequence ID" value="XM_044706380.1"/>
</dbReference>
<gene>
    <name evidence="4" type="ORF">FDP41_003111</name>
</gene>
<dbReference type="VEuPathDB" id="AmoebaDB:NF0030870"/>
<dbReference type="PANTHER" id="PTHR22702:SF1">
    <property type="entry name" value="PROTEASE-ASSOCIATED DOMAIN-CONTAINING PROTEIN 1"/>
    <property type="match status" value="1"/>
</dbReference>
<dbReference type="Pfam" id="PF02225">
    <property type="entry name" value="PA"/>
    <property type="match status" value="1"/>
</dbReference>
<dbReference type="Proteomes" id="UP000444721">
    <property type="component" value="Unassembled WGS sequence"/>
</dbReference>
<evidence type="ECO:0000313" key="4">
    <source>
        <dbReference type="EMBL" id="KAF0977789.1"/>
    </source>
</evidence>
<comment type="caution">
    <text evidence="4">The sequence shown here is derived from an EMBL/GenBank/DDBJ whole genome shotgun (WGS) entry which is preliminary data.</text>
</comment>
<evidence type="ECO:0000256" key="1">
    <source>
        <dbReference type="ARBA" id="ARBA00022729"/>
    </source>
</evidence>
<keyword evidence="1" id="KW-0732">Signal</keyword>
<dbReference type="InterPro" id="IPR003137">
    <property type="entry name" value="PA_domain"/>
</dbReference>
<keyword evidence="5" id="KW-1185">Reference proteome</keyword>
<keyword evidence="2" id="KW-0325">Glycoprotein</keyword>
<dbReference type="GeneID" id="68110329"/>
<evidence type="ECO:0000256" key="2">
    <source>
        <dbReference type="ARBA" id="ARBA00023180"/>
    </source>
</evidence>
<proteinExistence type="predicted"/>
<dbReference type="Gene3D" id="3.50.30.30">
    <property type="match status" value="1"/>
</dbReference>
<name>A0A6A5BXX4_NAEFO</name>
<organism evidence="4 5">
    <name type="scientific">Naegleria fowleri</name>
    <name type="common">Brain eating amoeba</name>
    <dbReference type="NCBI Taxonomy" id="5763"/>
    <lineage>
        <taxon>Eukaryota</taxon>
        <taxon>Discoba</taxon>
        <taxon>Heterolobosea</taxon>
        <taxon>Tetramitia</taxon>
        <taxon>Eutetramitia</taxon>
        <taxon>Vahlkampfiidae</taxon>
        <taxon>Naegleria</taxon>
    </lineage>
</organism>
<dbReference type="InterPro" id="IPR046450">
    <property type="entry name" value="PA_dom_sf"/>
</dbReference>
<accession>A0A6A5BXX4</accession>
<sequence>MIKVFSLSFFAFIWIGMVILPSSNNYLVLGFQIFSPHYLSAQPTTFRMAQFGTFYVNTNCKIPKEVVLAYPIDACSPLQNHSTYLDDPNSENHYKDKLVLVTRGQCTFIQKALYVEQAGAAGLIVVNSENGEMHLMSDDGTDAGNLIRIPCVLIPYDRGQQMMYYIELRNQEVEREKQRSTKMLNVPTNPPNVDSLFSSIWIRPKVTAALGYCSTLDFHFF</sequence>
<reference evidence="4 5" key="1">
    <citation type="journal article" date="2019" name="Sci. Rep.">
        <title>Nanopore sequencing improves the draft genome of the human pathogenic amoeba Naegleria fowleri.</title>
        <authorList>
            <person name="Liechti N."/>
            <person name="Schurch N."/>
            <person name="Bruggmann R."/>
            <person name="Wittwer M."/>
        </authorList>
    </citation>
    <scope>NUCLEOTIDE SEQUENCE [LARGE SCALE GENOMIC DNA]</scope>
    <source>
        <strain evidence="4 5">ATCC 30894</strain>
    </source>
</reference>
<dbReference type="VEuPathDB" id="AmoebaDB:NfTy_059030"/>
<dbReference type="PANTHER" id="PTHR22702">
    <property type="entry name" value="PROTEASE-ASSOCIATED DOMAIN-CONTAINING PROTEIN"/>
    <property type="match status" value="1"/>
</dbReference>
<protein>
    <recommendedName>
        <fullName evidence="3">PA domain-containing protein</fullName>
    </recommendedName>
</protein>
<dbReference type="AlphaFoldDB" id="A0A6A5BXX4"/>
<dbReference type="SUPFAM" id="SSF52025">
    <property type="entry name" value="PA domain"/>
    <property type="match status" value="1"/>
</dbReference>
<evidence type="ECO:0000259" key="3">
    <source>
        <dbReference type="Pfam" id="PF02225"/>
    </source>
</evidence>
<dbReference type="EMBL" id="VFQX01000033">
    <property type="protein sequence ID" value="KAF0977789.1"/>
    <property type="molecule type" value="Genomic_DNA"/>
</dbReference>
<dbReference type="VEuPathDB" id="AmoebaDB:FDP41_003111"/>